<evidence type="ECO:0000313" key="3">
    <source>
        <dbReference type="Proteomes" id="UP000525389"/>
    </source>
</evidence>
<name>A0A7W8GJB6_9DEIO</name>
<comment type="caution">
    <text evidence="2">The sequence shown here is derived from an EMBL/GenBank/DDBJ whole genome shotgun (WGS) entry which is preliminary data.</text>
</comment>
<keyword evidence="1" id="KW-0175">Coiled coil</keyword>
<proteinExistence type="predicted"/>
<sequence>MAELVYSPRQAADALGVSGAALRRASAEYETAFGDLKRDARGGRQFTPEAVDRLRLAFAAVHAGRVASVEVALTMLRDEGGLPAQLDRPTSRANEAETLARAVAGEIVTELRGDLQAVREENLALRLELAALREAQGQVLELRDVLKGMIAGMSGQADALREVNRRLDHLSGVIVAERVREEMGGHLWPVRGATTVSADVREAVRDEVEGLRVRLHAAAPAPALGRGLFARMWAAAWGKGR</sequence>
<keyword evidence="3" id="KW-1185">Reference proteome</keyword>
<dbReference type="Proteomes" id="UP000525389">
    <property type="component" value="Unassembled WGS sequence"/>
</dbReference>
<dbReference type="RefSeq" id="WP_184032023.1">
    <property type="nucleotide sequence ID" value="NZ_JACHFN010000025.1"/>
</dbReference>
<dbReference type="AlphaFoldDB" id="A0A7W8GJB6"/>
<reference evidence="2 3" key="1">
    <citation type="submission" date="2020-08" db="EMBL/GenBank/DDBJ databases">
        <title>Genomic Encyclopedia of Type Strains, Phase IV (KMG-IV): sequencing the most valuable type-strain genomes for metagenomic binning, comparative biology and taxonomic classification.</title>
        <authorList>
            <person name="Goeker M."/>
        </authorList>
    </citation>
    <scope>NUCLEOTIDE SEQUENCE [LARGE SCALE GENOMIC DNA]</scope>
    <source>
        <strain evidence="2 3">DSM 101791</strain>
    </source>
</reference>
<organism evidence="2 3">
    <name type="scientific">Deinococcus budaensis</name>
    <dbReference type="NCBI Taxonomy" id="1665626"/>
    <lineage>
        <taxon>Bacteria</taxon>
        <taxon>Thermotogati</taxon>
        <taxon>Deinococcota</taxon>
        <taxon>Deinococci</taxon>
        <taxon>Deinococcales</taxon>
        <taxon>Deinococcaceae</taxon>
        <taxon>Deinococcus</taxon>
    </lineage>
</organism>
<accession>A0A7W8GJB6</accession>
<feature type="coiled-coil region" evidence="1">
    <location>
        <begin position="108"/>
        <end position="135"/>
    </location>
</feature>
<gene>
    <name evidence="2" type="ORF">HNQ09_003762</name>
</gene>
<dbReference type="EMBL" id="JACHFN010000025">
    <property type="protein sequence ID" value="MBB5236288.1"/>
    <property type="molecule type" value="Genomic_DNA"/>
</dbReference>
<protein>
    <submittedName>
        <fullName evidence="2">Regulator of replication initiation timing</fullName>
    </submittedName>
</protein>
<evidence type="ECO:0000256" key="1">
    <source>
        <dbReference type="SAM" id="Coils"/>
    </source>
</evidence>
<evidence type="ECO:0000313" key="2">
    <source>
        <dbReference type="EMBL" id="MBB5236288.1"/>
    </source>
</evidence>